<feature type="transmembrane region" description="Helical" evidence="12">
    <location>
        <begin position="5"/>
        <end position="26"/>
    </location>
</feature>
<keyword evidence="5" id="KW-0479">Metal-binding</keyword>
<comment type="similarity">
    <text evidence="11">Belongs to the peptidase M48 family.</text>
</comment>
<evidence type="ECO:0000313" key="15">
    <source>
        <dbReference type="Proteomes" id="UP000242301"/>
    </source>
</evidence>
<feature type="transmembrane region" description="Helical" evidence="12">
    <location>
        <begin position="32"/>
        <end position="53"/>
    </location>
</feature>
<keyword evidence="4 12" id="KW-0812">Transmembrane</keyword>
<dbReference type="Gene3D" id="3.30.2010.10">
    <property type="entry name" value="Metalloproteases ('zincins'), catalytic domain"/>
    <property type="match status" value="1"/>
</dbReference>
<keyword evidence="3 11" id="KW-0645">Protease</keyword>
<evidence type="ECO:0000256" key="2">
    <source>
        <dbReference type="ARBA" id="ARBA00022475"/>
    </source>
</evidence>
<dbReference type="GO" id="GO:0046872">
    <property type="term" value="F:metal ion binding"/>
    <property type="evidence" value="ECO:0007669"/>
    <property type="project" value="UniProtKB-KW"/>
</dbReference>
<keyword evidence="6 11" id="KW-0378">Hydrolase</keyword>
<dbReference type="GO" id="GO:0004222">
    <property type="term" value="F:metalloendopeptidase activity"/>
    <property type="evidence" value="ECO:0007669"/>
    <property type="project" value="InterPro"/>
</dbReference>
<organism evidence="14 15">
    <name type="scientific">Candidatus Providencia siddallii</name>
    <dbReference type="NCBI Taxonomy" id="1715285"/>
    <lineage>
        <taxon>Bacteria</taxon>
        <taxon>Pseudomonadati</taxon>
        <taxon>Pseudomonadota</taxon>
        <taxon>Gammaproteobacteria</taxon>
        <taxon>Enterobacterales</taxon>
        <taxon>Morganellaceae</taxon>
        <taxon>Providencia</taxon>
    </lineage>
</organism>
<dbReference type="PANTHER" id="PTHR43221">
    <property type="entry name" value="PROTEASE HTPX"/>
    <property type="match status" value="1"/>
</dbReference>
<evidence type="ECO:0000256" key="9">
    <source>
        <dbReference type="ARBA" id="ARBA00023049"/>
    </source>
</evidence>
<dbReference type="InterPro" id="IPR050083">
    <property type="entry name" value="HtpX_protease"/>
</dbReference>
<comment type="cofactor">
    <cofactor evidence="11">
        <name>Zn(2+)</name>
        <dbReference type="ChEBI" id="CHEBI:29105"/>
    </cofactor>
    <text evidence="11">Binds 1 zinc ion per subunit.</text>
</comment>
<dbReference type="PANTHER" id="PTHR43221:SF1">
    <property type="entry name" value="PROTEASE HTPX"/>
    <property type="match status" value="1"/>
</dbReference>
<name>A0A0M6W8W7_9GAMM</name>
<evidence type="ECO:0000259" key="13">
    <source>
        <dbReference type="Pfam" id="PF01435"/>
    </source>
</evidence>
<feature type="transmembrane region" description="Helical" evidence="12">
    <location>
        <begin position="194"/>
        <end position="217"/>
    </location>
</feature>
<dbReference type="NCBIfam" id="NF003965">
    <property type="entry name" value="PRK05457.1"/>
    <property type="match status" value="1"/>
</dbReference>
<evidence type="ECO:0000256" key="1">
    <source>
        <dbReference type="ARBA" id="ARBA00004651"/>
    </source>
</evidence>
<accession>A0A0M6W8W7</accession>
<gene>
    <name evidence="14" type="primary">htpX</name>
    <name evidence="14" type="ORF">SOFFGTOCOR_0360</name>
</gene>
<evidence type="ECO:0000256" key="4">
    <source>
        <dbReference type="ARBA" id="ARBA00022692"/>
    </source>
</evidence>
<dbReference type="GO" id="GO:0005886">
    <property type="term" value="C:plasma membrane"/>
    <property type="evidence" value="ECO:0007669"/>
    <property type="project" value="UniProtKB-SubCell"/>
</dbReference>
<proteinExistence type="inferred from homology"/>
<dbReference type="Pfam" id="PF01435">
    <property type="entry name" value="Peptidase_M48"/>
    <property type="match status" value="1"/>
</dbReference>
<keyword evidence="7 11" id="KW-0862">Zinc</keyword>
<evidence type="ECO:0000256" key="10">
    <source>
        <dbReference type="ARBA" id="ARBA00023136"/>
    </source>
</evidence>
<reference evidence="15" key="1">
    <citation type="submission" date="2015-05" db="EMBL/GenBank/DDBJ databases">
        <authorList>
            <person name="Manzano-Marin A."/>
        </authorList>
    </citation>
    <scope>NUCLEOTIDE SEQUENCE [LARGE SCALE GENOMIC DNA]</scope>
    <source>
        <strain evidence="15">officinalis</strain>
    </source>
</reference>
<sequence>MMRIILFLLTNLSVIFVFGIVLNLINIDKNNIQALMIISCLFGFCGSLVSLILSKRISLKTVNGKIIKTPHNKTEEWLTDTIVNQAKKVNIKTPQISIYSSLDINAFATGTHRNSSLIAISSGLLKNMTKDEAEAVIAHEISHISNGDMITMTMLQGVINTFVIFISKFFSQFISKIITNNNDENENHNNNQIIYNIITIILEIIFGVIATIITMWYSRYREYHADANSAKLVGYKKMITALKKLKTNCEPYEENILKTFYINGKTKGLNYLFLSHPPLNLRIKALISKKF</sequence>
<keyword evidence="15" id="KW-1185">Reference proteome</keyword>
<comment type="subcellular location">
    <subcellularLocation>
        <location evidence="1">Cell membrane</location>
        <topology evidence="1">Multi-pass membrane protein</topology>
    </subcellularLocation>
</comment>
<evidence type="ECO:0000313" key="14">
    <source>
        <dbReference type="EMBL" id="CRK85777.1"/>
    </source>
</evidence>
<dbReference type="EC" id="3.4.24.-" evidence="14"/>
<keyword evidence="10 12" id="KW-0472">Membrane</keyword>
<feature type="transmembrane region" description="Helical" evidence="12">
    <location>
        <begin position="154"/>
        <end position="174"/>
    </location>
</feature>
<protein>
    <submittedName>
        <fullName evidence="14">Protease HtpX</fullName>
        <ecNumber evidence="14">3.4.24.-</ecNumber>
    </submittedName>
</protein>
<dbReference type="Proteomes" id="UP000242301">
    <property type="component" value="Unassembled WGS sequence"/>
</dbReference>
<evidence type="ECO:0000256" key="5">
    <source>
        <dbReference type="ARBA" id="ARBA00022723"/>
    </source>
</evidence>
<dbReference type="GO" id="GO:0006508">
    <property type="term" value="P:proteolysis"/>
    <property type="evidence" value="ECO:0007669"/>
    <property type="project" value="UniProtKB-KW"/>
</dbReference>
<dbReference type="CDD" id="cd07335">
    <property type="entry name" value="M48B_HtpX_like"/>
    <property type="match status" value="1"/>
</dbReference>
<dbReference type="AlphaFoldDB" id="A0A0M6W8W7"/>
<keyword evidence="8 12" id="KW-1133">Transmembrane helix</keyword>
<evidence type="ECO:0000256" key="8">
    <source>
        <dbReference type="ARBA" id="ARBA00022989"/>
    </source>
</evidence>
<evidence type="ECO:0000256" key="12">
    <source>
        <dbReference type="SAM" id="Phobius"/>
    </source>
</evidence>
<keyword evidence="2" id="KW-1003">Cell membrane</keyword>
<evidence type="ECO:0000256" key="7">
    <source>
        <dbReference type="ARBA" id="ARBA00022833"/>
    </source>
</evidence>
<evidence type="ECO:0000256" key="3">
    <source>
        <dbReference type="ARBA" id="ARBA00022670"/>
    </source>
</evidence>
<dbReference type="InterPro" id="IPR001915">
    <property type="entry name" value="Peptidase_M48"/>
</dbReference>
<feature type="domain" description="Peptidase M48" evidence="13">
    <location>
        <begin position="73"/>
        <end position="286"/>
    </location>
</feature>
<keyword evidence="9 11" id="KW-0482">Metalloprotease</keyword>
<dbReference type="STRING" id="1715285.SOFFGTOCOR_0360"/>
<dbReference type="EMBL" id="CVRF01000003">
    <property type="protein sequence ID" value="CRK85777.1"/>
    <property type="molecule type" value="Genomic_DNA"/>
</dbReference>
<evidence type="ECO:0000256" key="6">
    <source>
        <dbReference type="ARBA" id="ARBA00022801"/>
    </source>
</evidence>
<evidence type="ECO:0000256" key="11">
    <source>
        <dbReference type="RuleBase" id="RU003983"/>
    </source>
</evidence>